<proteinExistence type="predicted"/>
<protein>
    <submittedName>
        <fullName evidence="1">Uncharacterized protein</fullName>
    </submittedName>
</protein>
<dbReference type="RefSeq" id="WP_315585449.1">
    <property type="nucleotide sequence ID" value="NZ_JAVXUR010000001.1"/>
</dbReference>
<organism evidence="1 2">
    <name type="scientific">Halomonas saccharevitans</name>
    <dbReference type="NCBI Taxonomy" id="416872"/>
    <lineage>
        <taxon>Bacteria</taxon>
        <taxon>Pseudomonadati</taxon>
        <taxon>Pseudomonadota</taxon>
        <taxon>Gammaproteobacteria</taxon>
        <taxon>Oceanospirillales</taxon>
        <taxon>Halomonadaceae</taxon>
        <taxon>Halomonas</taxon>
    </lineage>
</organism>
<reference evidence="2" key="1">
    <citation type="submission" date="2023-07" db="EMBL/GenBank/DDBJ databases">
        <title>Substrates and metabolic shifts associated with increased methane emissions in unrestored hypersaline salterns.</title>
        <authorList>
            <person name="Bueno De Mesquita C.P."/>
            <person name="Tringe S.G."/>
        </authorList>
    </citation>
    <scope>NUCLEOTIDE SEQUENCE [LARGE SCALE GENOMIC DNA]</scope>
    <source>
        <strain evidence="2">I4</strain>
    </source>
</reference>
<gene>
    <name evidence="1" type="ORF">RSO68_03470</name>
</gene>
<evidence type="ECO:0000313" key="1">
    <source>
        <dbReference type="EMBL" id="MDT8878525.1"/>
    </source>
</evidence>
<name>A0ABU3NBF4_9GAMM</name>
<sequence>MGMQFDLFGAPTKPVSFPAVGSSNARCLWLMLNEGWLDNDRLRAYGMGNASRRAKDLVENYGWPVVTRWKSFSRPDGVIVSIKEYRVEPVWLHELVRDDEVFAERLAMWGLAQNDYEHGKKGGEA</sequence>
<accession>A0ABU3NBF4</accession>
<evidence type="ECO:0000313" key="2">
    <source>
        <dbReference type="Proteomes" id="UP001255917"/>
    </source>
</evidence>
<keyword evidence="2" id="KW-1185">Reference proteome</keyword>
<dbReference type="EMBL" id="JAVXUR010000001">
    <property type="protein sequence ID" value="MDT8878525.1"/>
    <property type="molecule type" value="Genomic_DNA"/>
</dbReference>
<comment type="caution">
    <text evidence="1">The sequence shown here is derived from an EMBL/GenBank/DDBJ whole genome shotgun (WGS) entry which is preliminary data.</text>
</comment>
<dbReference type="Proteomes" id="UP001255917">
    <property type="component" value="Unassembled WGS sequence"/>
</dbReference>